<keyword evidence="1" id="KW-1133">Transmembrane helix</keyword>
<dbReference type="Proteomes" id="UP000036045">
    <property type="component" value="Unassembled WGS sequence"/>
</dbReference>
<keyword evidence="1" id="KW-0472">Membrane</keyword>
<feature type="transmembrane region" description="Helical" evidence="1">
    <location>
        <begin position="12"/>
        <end position="36"/>
    </location>
</feature>
<evidence type="ECO:0000313" key="2">
    <source>
        <dbReference type="EMBL" id="KLV22362.1"/>
    </source>
</evidence>
<feature type="transmembrane region" description="Helical" evidence="1">
    <location>
        <begin position="129"/>
        <end position="154"/>
    </location>
</feature>
<keyword evidence="1" id="KW-0812">Transmembrane</keyword>
<dbReference type="PATRIC" id="fig|1397.4.peg.3414"/>
<sequence>MNTFNGLLKKDLKLGLPFLYTSIIIVSLGLITSIVLSSYYKTIMLVAIFAITFCFAHVFYLPSFLLTSLNIEGKTQLWLHNPNSSIKLLLSKWITGILYSIISLFLMFSVAVISMYVGELKLAFNQTNLFFMCLILLGISIYLSSWVFFSWTLYHSMKKIVWLNKIRWVVLILLWNIWNIAVYWFNRIPVIDALKRKSVISVDNTLAFEARRDFFKASIETTEISIFSLCGYILTLFFLFLIASWLLEKKVEV</sequence>
<feature type="transmembrane region" description="Helical" evidence="1">
    <location>
        <begin position="42"/>
        <end position="61"/>
    </location>
</feature>
<name>A0A0J1I8V7_NIACI</name>
<feature type="transmembrane region" description="Helical" evidence="1">
    <location>
        <begin position="97"/>
        <end position="117"/>
    </location>
</feature>
<evidence type="ECO:0000256" key="1">
    <source>
        <dbReference type="SAM" id="Phobius"/>
    </source>
</evidence>
<evidence type="ECO:0000313" key="3">
    <source>
        <dbReference type="Proteomes" id="UP000036045"/>
    </source>
</evidence>
<comment type="caution">
    <text evidence="2">The sequence shown here is derived from an EMBL/GenBank/DDBJ whole genome shotgun (WGS) entry which is preliminary data.</text>
</comment>
<dbReference type="OrthoDB" id="2962380at2"/>
<organism evidence="2 3">
    <name type="scientific">Niallia circulans</name>
    <name type="common">Bacillus circulans</name>
    <dbReference type="NCBI Taxonomy" id="1397"/>
    <lineage>
        <taxon>Bacteria</taxon>
        <taxon>Bacillati</taxon>
        <taxon>Bacillota</taxon>
        <taxon>Bacilli</taxon>
        <taxon>Bacillales</taxon>
        <taxon>Bacillaceae</taxon>
        <taxon>Niallia</taxon>
    </lineage>
</organism>
<dbReference type="EMBL" id="LDPH01000031">
    <property type="protein sequence ID" value="KLV22362.1"/>
    <property type="molecule type" value="Genomic_DNA"/>
</dbReference>
<reference evidence="2 3" key="1">
    <citation type="submission" date="2015-05" db="EMBL/GenBank/DDBJ databases">
        <title>Whole genome sequence and identification of bacterial endophytes from Costus igneus.</title>
        <authorList>
            <person name="Lee Y.P."/>
            <person name="Gan H.M."/>
            <person name="Eng W."/>
            <person name="Wheatley M.S."/>
            <person name="Caraballo A."/>
            <person name="Polter S."/>
            <person name="Savka M.A."/>
            <person name="Hudson A.O."/>
        </authorList>
    </citation>
    <scope>NUCLEOTIDE SEQUENCE [LARGE SCALE GENOMIC DNA]</scope>
    <source>
        <strain evidence="2 3">RIT379</strain>
    </source>
</reference>
<feature type="transmembrane region" description="Helical" evidence="1">
    <location>
        <begin position="166"/>
        <end position="185"/>
    </location>
</feature>
<protein>
    <submittedName>
        <fullName evidence="2">Uncharacterized protein</fullName>
    </submittedName>
</protein>
<keyword evidence="3" id="KW-1185">Reference proteome</keyword>
<feature type="transmembrane region" description="Helical" evidence="1">
    <location>
        <begin position="224"/>
        <end position="247"/>
    </location>
</feature>
<proteinExistence type="predicted"/>
<dbReference type="RefSeq" id="WP_047944316.1">
    <property type="nucleotide sequence ID" value="NZ_JARTLH010000032.1"/>
</dbReference>
<accession>A0A0J1I8V7</accession>
<gene>
    <name evidence="2" type="ORF">ABW02_21475</name>
</gene>
<dbReference type="AlphaFoldDB" id="A0A0J1I8V7"/>